<reference evidence="2" key="1">
    <citation type="submission" date="2021-05" db="EMBL/GenBank/DDBJ databases">
        <title>Comparative genomics of three Colletotrichum scovillei strains and genetic complementation revealed genes involved fungal growth and virulence on chili pepper.</title>
        <authorList>
            <person name="Hsieh D.-K."/>
            <person name="Chuang S.-C."/>
            <person name="Chen C.-Y."/>
            <person name="Chao Y.-T."/>
            <person name="Lu M.-Y.J."/>
            <person name="Lee M.-H."/>
            <person name="Shih M.-C."/>
        </authorList>
    </citation>
    <scope>NUCLEOTIDE SEQUENCE</scope>
    <source>
        <strain evidence="2">Coll-153</strain>
    </source>
</reference>
<comment type="caution">
    <text evidence="2">The sequence shown here is derived from an EMBL/GenBank/DDBJ whole genome shotgun (WGS) entry which is preliminary data.</text>
</comment>
<evidence type="ECO:0000256" key="1">
    <source>
        <dbReference type="SAM" id="MobiDB-lite"/>
    </source>
</evidence>
<dbReference type="AlphaFoldDB" id="A0A9P7UJI0"/>
<accession>A0A9P7UJI0</accession>
<keyword evidence="3" id="KW-1185">Reference proteome</keyword>
<dbReference type="EMBL" id="JAESDN010000002">
    <property type="protein sequence ID" value="KAG7055762.1"/>
    <property type="molecule type" value="Genomic_DNA"/>
</dbReference>
<feature type="non-terminal residue" evidence="2">
    <location>
        <position position="89"/>
    </location>
</feature>
<feature type="region of interest" description="Disordered" evidence="1">
    <location>
        <begin position="1"/>
        <end position="27"/>
    </location>
</feature>
<organism evidence="2 3">
    <name type="scientific">Colletotrichum scovillei</name>
    <dbReference type="NCBI Taxonomy" id="1209932"/>
    <lineage>
        <taxon>Eukaryota</taxon>
        <taxon>Fungi</taxon>
        <taxon>Dikarya</taxon>
        <taxon>Ascomycota</taxon>
        <taxon>Pezizomycotina</taxon>
        <taxon>Sordariomycetes</taxon>
        <taxon>Hypocreomycetidae</taxon>
        <taxon>Glomerellales</taxon>
        <taxon>Glomerellaceae</taxon>
        <taxon>Colletotrichum</taxon>
        <taxon>Colletotrichum acutatum species complex</taxon>
    </lineage>
</organism>
<evidence type="ECO:0000313" key="2">
    <source>
        <dbReference type="EMBL" id="KAG7055762.1"/>
    </source>
</evidence>
<feature type="compositionally biased region" description="Basic and acidic residues" evidence="1">
    <location>
        <begin position="62"/>
        <end position="81"/>
    </location>
</feature>
<dbReference type="Proteomes" id="UP000699042">
    <property type="component" value="Unassembled WGS sequence"/>
</dbReference>
<protein>
    <submittedName>
        <fullName evidence="2">Uncharacterized protein</fullName>
    </submittedName>
</protein>
<evidence type="ECO:0000313" key="3">
    <source>
        <dbReference type="Proteomes" id="UP000699042"/>
    </source>
</evidence>
<gene>
    <name evidence="2" type="ORF">JMJ77_008213</name>
</gene>
<feature type="region of interest" description="Disordered" evidence="1">
    <location>
        <begin position="46"/>
        <end position="81"/>
    </location>
</feature>
<sequence>MRTTQRIRLPESGSKQDEGAPNSTACPGWGSALVINHNGRFDAVAPPRHGKFRCPSTANSHPESKQDEMKKRETPNRVRDRARFVRACG</sequence>
<name>A0A9P7UJI0_9PEZI</name>
<proteinExistence type="predicted"/>